<dbReference type="Gene3D" id="1.10.10.10">
    <property type="entry name" value="Winged helix-like DNA-binding domain superfamily/Winged helix DNA-binding domain"/>
    <property type="match status" value="1"/>
</dbReference>
<proteinExistence type="inferred from homology"/>
<dbReference type="PANTHER" id="PTHR43133:SF46">
    <property type="entry name" value="RNA POLYMERASE SIGMA-70 FACTOR ECF SUBFAMILY"/>
    <property type="match status" value="1"/>
</dbReference>
<dbReference type="OrthoDB" id="9794508at2"/>
<evidence type="ECO:0000256" key="1">
    <source>
        <dbReference type="ARBA" id="ARBA00010641"/>
    </source>
</evidence>
<evidence type="ECO:0000256" key="2">
    <source>
        <dbReference type="ARBA" id="ARBA00023015"/>
    </source>
</evidence>
<dbReference type="AlphaFoldDB" id="A0A6B8RXE4"/>
<dbReference type="InterPro" id="IPR013325">
    <property type="entry name" value="RNA_pol_sigma_r2"/>
</dbReference>
<dbReference type="Pfam" id="PF08281">
    <property type="entry name" value="Sigma70_r4_2"/>
    <property type="match status" value="1"/>
</dbReference>
<dbReference type="GO" id="GO:0016987">
    <property type="term" value="F:sigma factor activity"/>
    <property type="evidence" value="ECO:0007669"/>
    <property type="project" value="UniProtKB-KW"/>
</dbReference>
<dbReference type="InterPro" id="IPR036388">
    <property type="entry name" value="WH-like_DNA-bd_sf"/>
</dbReference>
<organism evidence="7 8">
    <name type="scientific">Paenibacillus psychroresistens</name>
    <dbReference type="NCBI Taxonomy" id="1778678"/>
    <lineage>
        <taxon>Bacteria</taxon>
        <taxon>Bacillati</taxon>
        <taxon>Bacillota</taxon>
        <taxon>Bacilli</taxon>
        <taxon>Bacillales</taxon>
        <taxon>Paenibacillaceae</taxon>
        <taxon>Paenibacillus</taxon>
    </lineage>
</organism>
<dbReference type="InterPro" id="IPR039425">
    <property type="entry name" value="RNA_pol_sigma-70-like"/>
</dbReference>
<dbReference type="InterPro" id="IPR013324">
    <property type="entry name" value="RNA_pol_sigma_r3/r4-like"/>
</dbReference>
<dbReference type="SUPFAM" id="SSF88946">
    <property type="entry name" value="Sigma2 domain of RNA polymerase sigma factors"/>
    <property type="match status" value="1"/>
</dbReference>
<dbReference type="GO" id="GO:0003677">
    <property type="term" value="F:DNA binding"/>
    <property type="evidence" value="ECO:0007669"/>
    <property type="project" value="InterPro"/>
</dbReference>
<feature type="domain" description="RNA polymerase sigma factor 70 region 4 type 2" evidence="6">
    <location>
        <begin position="116"/>
        <end position="167"/>
    </location>
</feature>
<evidence type="ECO:0000313" key="7">
    <source>
        <dbReference type="EMBL" id="QGR00365.1"/>
    </source>
</evidence>
<dbReference type="GO" id="GO:0006352">
    <property type="term" value="P:DNA-templated transcription initiation"/>
    <property type="evidence" value="ECO:0007669"/>
    <property type="project" value="InterPro"/>
</dbReference>
<evidence type="ECO:0000313" key="8">
    <source>
        <dbReference type="Proteomes" id="UP000426246"/>
    </source>
</evidence>
<dbReference type="NCBIfam" id="TIGR02937">
    <property type="entry name" value="sigma70-ECF"/>
    <property type="match status" value="1"/>
</dbReference>
<evidence type="ECO:0000259" key="6">
    <source>
        <dbReference type="Pfam" id="PF08281"/>
    </source>
</evidence>
<dbReference type="Proteomes" id="UP000426246">
    <property type="component" value="Chromosome"/>
</dbReference>
<sequence length="178" mass="20648">MEYIKHLSQHDDAGTILNDLMKSYGKDVWDYAFILTKRREAADDLMQDVFLSAFQQIHSFRGDSSVKTWLLRITRNKSLNFLKSAFIRKVTLVDRVFSKATVISAEQEMINHIQAQEIWNIVMTLPTKYREILLLEAHYAYTEQEMSALLEIPVGTIKSRLHRARTKVDQALKEADNG</sequence>
<gene>
    <name evidence="7" type="ORF">EHS13_33705</name>
</gene>
<dbReference type="PANTHER" id="PTHR43133">
    <property type="entry name" value="RNA POLYMERASE ECF-TYPE SIGMA FACTO"/>
    <property type="match status" value="1"/>
</dbReference>
<dbReference type="Gene3D" id="1.10.1740.10">
    <property type="match status" value="1"/>
</dbReference>
<dbReference type="EMBL" id="CP034235">
    <property type="protein sequence ID" value="QGR00365.1"/>
    <property type="molecule type" value="Genomic_DNA"/>
</dbReference>
<evidence type="ECO:0000256" key="3">
    <source>
        <dbReference type="ARBA" id="ARBA00023082"/>
    </source>
</evidence>
<dbReference type="Pfam" id="PF04542">
    <property type="entry name" value="Sigma70_r2"/>
    <property type="match status" value="1"/>
</dbReference>
<keyword evidence="8" id="KW-1185">Reference proteome</keyword>
<keyword evidence="4" id="KW-0804">Transcription</keyword>
<accession>A0A6B8RXE4</accession>
<dbReference type="RefSeq" id="WP_155705621.1">
    <property type="nucleotide sequence ID" value="NZ_CP034235.1"/>
</dbReference>
<dbReference type="KEGG" id="ppsc:EHS13_33705"/>
<comment type="similarity">
    <text evidence="1">Belongs to the sigma-70 factor family. ECF subfamily.</text>
</comment>
<evidence type="ECO:0000259" key="5">
    <source>
        <dbReference type="Pfam" id="PF04542"/>
    </source>
</evidence>
<dbReference type="InterPro" id="IPR014284">
    <property type="entry name" value="RNA_pol_sigma-70_dom"/>
</dbReference>
<dbReference type="SUPFAM" id="SSF88659">
    <property type="entry name" value="Sigma3 and sigma4 domains of RNA polymerase sigma factors"/>
    <property type="match status" value="1"/>
</dbReference>
<name>A0A6B8RXE4_9BACL</name>
<protein>
    <submittedName>
        <fullName evidence="7">Sigma-70 family RNA polymerase sigma factor</fullName>
    </submittedName>
</protein>
<reference evidence="8" key="1">
    <citation type="submission" date="2018-11" db="EMBL/GenBank/DDBJ databases">
        <title>Complete genome sequence of Paenibacillus sp. ML311-T8.</title>
        <authorList>
            <person name="Nam Y.-D."/>
            <person name="Kang J."/>
            <person name="Chung W.-H."/>
            <person name="Park Y.S."/>
        </authorList>
    </citation>
    <scope>NUCLEOTIDE SEQUENCE [LARGE SCALE GENOMIC DNA]</scope>
    <source>
        <strain evidence="8">ML311-T8</strain>
    </source>
</reference>
<keyword evidence="3" id="KW-0731">Sigma factor</keyword>
<keyword evidence="2" id="KW-0805">Transcription regulation</keyword>
<evidence type="ECO:0000256" key="4">
    <source>
        <dbReference type="ARBA" id="ARBA00023163"/>
    </source>
</evidence>
<dbReference type="InterPro" id="IPR013249">
    <property type="entry name" value="RNA_pol_sigma70_r4_t2"/>
</dbReference>
<dbReference type="CDD" id="cd06171">
    <property type="entry name" value="Sigma70_r4"/>
    <property type="match status" value="1"/>
</dbReference>
<dbReference type="InterPro" id="IPR007627">
    <property type="entry name" value="RNA_pol_sigma70_r2"/>
</dbReference>
<feature type="domain" description="RNA polymerase sigma-70 region 2" evidence="5">
    <location>
        <begin position="20"/>
        <end position="84"/>
    </location>
</feature>